<organism evidence="6 7">
    <name type="scientific">Oligella ureolytica</name>
    <dbReference type="NCBI Taxonomy" id="90244"/>
    <lineage>
        <taxon>Bacteria</taxon>
        <taxon>Pseudomonadati</taxon>
        <taxon>Pseudomonadota</taxon>
        <taxon>Betaproteobacteria</taxon>
        <taxon>Burkholderiales</taxon>
        <taxon>Alcaligenaceae</taxon>
        <taxon>Oligella</taxon>
    </lineage>
</organism>
<dbReference type="PROSITE" id="PS00455">
    <property type="entry name" value="AMP_BINDING"/>
    <property type="match status" value="1"/>
</dbReference>
<dbReference type="InterPro" id="IPR025110">
    <property type="entry name" value="AMP-bd_C"/>
</dbReference>
<dbReference type="STRING" id="1122619.GCA_000373745_02204"/>
<evidence type="ECO:0000313" key="6">
    <source>
        <dbReference type="EMBL" id="SUA57692.1"/>
    </source>
</evidence>
<dbReference type="Gene3D" id="3.30.300.30">
    <property type="match status" value="1"/>
</dbReference>
<dbReference type="AlphaFoldDB" id="A0A378XHX9"/>
<evidence type="ECO:0000256" key="2">
    <source>
        <dbReference type="ARBA" id="ARBA00022598"/>
    </source>
</evidence>
<dbReference type="PANTHER" id="PTHR24096:SF149">
    <property type="entry name" value="AMP-BINDING DOMAIN-CONTAINING PROTEIN-RELATED"/>
    <property type="match status" value="1"/>
</dbReference>
<dbReference type="SUPFAM" id="SSF56801">
    <property type="entry name" value="Acetyl-CoA synthetase-like"/>
    <property type="match status" value="1"/>
</dbReference>
<evidence type="ECO:0000259" key="3">
    <source>
        <dbReference type="Pfam" id="PF00501"/>
    </source>
</evidence>
<feature type="domain" description="AMP-binding enzyme C-terminal" evidence="4">
    <location>
        <begin position="450"/>
        <end position="526"/>
    </location>
</feature>
<dbReference type="Pfam" id="PF13193">
    <property type="entry name" value="AMP-binding_C"/>
    <property type="match status" value="1"/>
</dbReference>
<dbReference type="EC" id="6.3.2.-" evidence="6"/>
<dbReference type="RefSeq" id="WP_018575386.1">
    <property type="nucleotide sequence ID" value="NZ_CP065725.1"/>
</dbReference>
<name>A0A378XHX9_9BURK</name>
<dbReference type="GO" id="GO:0016405">
    <property type="term" value="F:CoA-ligase activity"/>
    <property type="evidence" value="ECO:0007669"/>
    <property type="project" value="TreeGrafter"/>
</dbReference>
<accession>A0A378XHX9</accession>
<gene>
    <name evidence="6" type="primary">dhbE</name>
    <name evidence="5" type="ORF">I6G29_12020</name>
    <name evidence="6" type="ORF">NCTC11997_02478</name>
</gene>
<dbReference type="Proteomes" id="UP000594903">
    <property type="component" value="Chromosome"/>
</dbReference>
<protein>
    <submittedName>
        <fullName evidence="6">2,3-dihydroxybenzoate-AMP ligase</fullName>
        <ecNumber evidence="6">6.3.2.-</ecNumber>
    </submittedName>
    <submittedName>
        <fullName evidence="5">AMP-binding protein</fullName>
    </submittedName>
</protein>
<comment type="similarity">
    <text evidence="1">Belongs to the ATP-dependent AMP-binding enzyme family.</text>
</comment>
<dbReference type="PANTHER" id="PTHR24096">
    <property type="entry name" value="LONG-CHAIN-FATTY-ACID--COA LIGASE"/>
    <property type="match status" value="1"/>
</dbReference>
<proteinExistence type="inferred from homology"/>
<sequence length="529" mass="59552">MTKGSLRFIPYPAERAATYVREGLWQGESLFEFLEKSCRKQAENIALIQGDTKLSYEEFYFQALYWGEWLYEQGIRQGDLVVLQSANVLEFFYVLFGLYYLGAIPIFCLDGHRSYEIGNIAQFSQARVYLKISKSETDISAEEILTHFQGSLPDLEIVKTIQQGARLYSDLDRQNILEKPHFNQSNSRTVAFLQLSGGTTGLPKLIPRTHDDYLYSVRESAIVAGLNEASKHLLVLPVSHNYAMSSPGFLGVIYAGATLIIADNGSPEECFNLIEKHQITQVSLVPSLVLTWLNSTEKDRFDLTSLEVVQVGGAKFSSEIATRLLDTWNVLLQQVYGMAEGLVNYTRLDDSRETQVNTQGKRLSPYDEIRIVNQYGDTLGVGEEGVITTKGPYTINGYFAPDEVNKHSFTSDGFYITGDIGFLDKDNNITVTGRLKEVINRAGEKVMPTELEELLYTHPDVKDVLVKGKSDELLGEKICVQIITDKPENFSLVAVRKYLMQQHIALNKLPDEVHVVGEFDFTLIGKVKR</sequence>
<dbReference type="InterPro" id="IPR045851">
    <property type="entry name" value="AMP-bd_C_sf"/>
</dbReference>
<dbReference type="EMBL" id="CP065725">
    <property type="protein sequence ID" value="QPT39828.1"/>
    <property type="molecule type" value="Genomic_DNA"/>
</dbReference>
<dbReference type="Proteomes" id="UP000254603">
    <property type="component" value="Unassembled WGS sequence"/>
</dbReference>
<keyword evidence="2 6" id="KW-0436">Ligase</keyword>
<dbReference type="EMBL" id="UGSB01000001">
    <property type="protein sequence ID" value="SUA57692.1"/>
    <property type="molecule type" value="Genomic_DNA"/>
</dbReference>
<keyword evidence="8" id="KW-1185">Reference proteome</keyword>
<reference evidence="6 7" key="1">
    <citation type="submission" date="2018-06" db="EMBL/GenBank/DDBJ databases">
        <authorList>
            <consortium name="Pathogen Informatics"/>
            <person name="Doyle S."/>
        </authorList>
    </citation>
    <scope>NUCLEOTIDE SEQUENCE [LARGE SCALE GENOMIC DNA]</scope>
    <source>
        <strain evidence="6 7">NCTC11997</strain>
    </source>
</reference>
<reference evidence="5 8" key="2">
    <citation type="submission" date="2020-12" db="EMBL/GenBank/DDBJ databases">
        <title>FDA dAtabase for Regulatory Grade micrObial Sequences (FDA-ARGOS): Supporting development and validation of Infectious Disease Dx tests.</title>
        <authorList>
            <person name="Sproer C."/>
            <person name="Gronow S."/>
            <person name="Severitt S."/>
            <person name="Schroder I."/>
            <person name="Tallon L."/>
            <person name="Sadzewicz L."/>
            <person name="Zhao X."/>
            <person name="Boylan J."/>
            <person name="Ott S."/>
            <person name="Bowen H."/>
            <person name="Vavikolanu K."/>
            <person name="Mehta A."/>
            <person name="Aluvathingal J."/>
            <person name="Nadendla S."/>
            <person name="Lowell S."/>
            <person name="Myers T."/>
            <person name="Yan Y."/>
            <person name="Sichtig H."/>
        </authorList>
    </citation>
    <scope>NUCLEOTIDE SEQUENCE [LARGE SCALE GENOMIC DNA]</scope>
    <source>
        <strain evidence="5 8">FDAARGOS_872</strain>
    </source>
</reference>
<dbReference type="InterPro" id="IPR020845">
    <property type="entry name" value="AMP-binding_CS"/>
</dbReference>
<dbReference type="Pfam" id="PF00501">
    <property type="entry name" value="AMP-binding"/>
    <property type="match status" value="1"/>
</dbReference>
<dbReference type="OrthoDB" id="9766486at2"/>
<evidence type="ECO:0000259" key="4">
    <source>
        <dbReference type="Pfam" id="PF13193"/>
    </source>
</evidence>
<dbReference type="InterPro" id="IPR042099">
    <property type="entry name" value="ANL_N_sf"/>
</dbReference>
<dbReference type="InterPro" id="IPR000873">
    <property type="entry name" value="AMP-dep_synth/lig_dom"/>
</dbReference>
<evidence type="ECO:0000313" key="5">
    <source>
        <dbReference type="EMBL" id="QPT39828.1"/>
    </source>
</evidence>
<evidence type="ECO:0000313" key="8">
    <source>
        <dbReference type="Proteomes" id="UP000594903"/>
    </source>
</evidence>
<dbReference type="Gene3D" id="3.40.50.12780">
    <property type="entry name" value="N-terminal domain of ligase-like"/>
    <property type="match status" value="1"/>
</dbReference>
<evidence type="ECO:0000256" key="1">
    <source>
        <dbReference type="ARBA" id="ARBA00006432"/>
    </source>
</evidence>
<evidence type="ECO:0000313" key="7">
    <source>
        <dbReference type="Proteomes" id="UP000254603"/>
    </source>
</evidence>
<feature type="domain" description="AMP-dependent synthetase/ligase" evidence="3">
    <location>
        <begin position="34"/>
        <end position="399"/>
    </location>
</feature>